<keyword evidence="4" id="KW-1185">Reference proteome</keyword>
<gene>
    <name evidence="3" type="ORF">B0H16DRAFT_602757</name>
</gene>
<feature type="transmembrane region" description="Helical" evidence="2">
    <location>
        <begin position="786"/>
        <end position="807"/>
    </location>
</feature>
<proteinExistence type="predicted"/>
<reference evidence="3" key="1">
    <citation type="submission" date="2023-03" db="EMBL/GenBank/DDBJ databases">
        <title>Massive genome expansion in bonnet fungi (Mycena s.s.) driven by repeated elements and novel gene families across ecological guilds.</title>
        <authorList>
            <consortium name="Lawrence Berkeley National Laboratory"/>
            <person name="Harder C.B."/>
            <person name="Miyauchi S."/>
            <person name="Viragh M."/>
            <person name="Kuo A."/>
            <person name="Thoen E."/>
            <person name="Andreopoulos B."/>
            <person name="Lu D."/>
            <person name="Skrede I."/>
            <person name="Drula E."/>
            <person name="Henrissat B."/>
            <person name="Morin E."/>
            <person name="Kohler A."/>
            <person name="Barry K."/>
            <person name="LaButti K."/>
            <person name="Morin E."/>
            <person name="Salamov A."/>
            <person name="Lipzen A."/>
            <person name="Mereny Z."/>
            <person name="Hegedus B."/>
            <person name="Baldrian P."/>
            <person name="Stursova M."/>
            <person name="Weitz H."/>
            <person name="Taylor A."/>
            <person name="Grigoriev I.V."/>
            <person name="Nagy L.G."/>
            <person name="Martin F."/>
            <person name="Kauserud H."/>
        </authorList>
    </citation>
    <scope>NUCLEOTIDE SEQUENCE</scope>
    <source>
        <strain evidence="3">CBHHK182m</strain>
    </source>
</reference>
<protein>
    <submittedName>
        <fullName evidence="3">Uncharacterized protein</fullName>
    </submittedName>
</protein>
<feature type="transmembrane region" description="Helical" evidence="2">
    <location>
        <begin position="537"/>
        <end position="558"/>
    </location>
</feature>
<evidence type="ECO:0000256" key="2">
    <source>
        <dbReference type="SAM" id="Phobius"/>
    </source>
</evidence>
<feature type="transmembrane region" description="Helical" evidence="2">
    <location>
        <begin position="723"/>
        <end position="743"/>
    </location>
</feature>
<sequence length="999" mass="108297">MEGHPESQTFAMDASKPDPEPDFSMRDAVSVQYTRRWPLSVTAGQVFLLAISFGFFGAVRVQGQIPLNTWLVDLAQSNPQAKTFVVTFFATAISAFSSYLFTQAVQHAIRVYLTRSGPVSTLRFGILLARGSTKLTFERREIKWVVICAVFFLATLSQTASWSSLITPIQIVVPTPLQGTEIDLTSNAFSNQFDELWNGPSGIQSYINTTLSLIDTAGTLYVNTLIGYGSLLDFGGWGHAVSTRGTFPINLPYLGNPNWNTTALVTSSTKPFPPFGISFNMTMTQQAFTAITGTSTCQFQQLDAESDPPLVRTMNYVEIMLGGQATPYTAVSVTTTCSNGETVQYDVMSQTNDTLLSLSCPDYDDVGLLFYRVIIDGQGTYSGPEGASVICTIFPATVNIDTTYSGGTIYHNIDAADFTTTNFANAPAIVSYAVFYGIDQAILHGQSLTRSLIGDSIAKMFANQDQSLEPWETYPTIWGYYLTGAAEFVGTAMKTQLSSYSGPFGGNPPQSMTRPINGSALTTTLGWEYQQGATNVILIPSTFIAVASIVIVLLAQVLNRGIPAHHADFDPTDPLVLMAAASAGGINEMFNGLAKEDIKDGGGKKVKLAHIDDRDGFVQVWPPASTLAAPSQRGDSLWVSPARSNMMERRPSSQRFPSEDMKSDFTAIDTVLEESTRRWPLSVVIGQLFLLALLLGFFGAVRARGQIPLQTSLADLVQANPQSKTGVVTFLSSILSAYSSYLFSQAIQHAIRVYLTRPVSLSTLRFGILLSRRSLIWTLERREVKWVIICAVFLLATLGQTASWSSLITPIQIVVPTPLQGTEIDLTSNAFSNQFDELWNGTSGIQDYIDSALWVLAMGGTVNANSQAGYNFSLMNFGPWIHVDSTGGTFPINLPYFADPTLNTTALITSNTKPFPPPGSDFNVSMSQQGLSAVASCQYQKLDAESDPPLERFVNSVEITSGAAVTAYIAVSVATTCTNGQTVQYGVLPIIHMPIPVLL</sequence>
<feature type="transmembrane region" description="Helical" evidence="2">
    <location>
        <begin position="81"/>
        <end position="101"/>
    </location>
</feature>
<feature type="compositionally biased region" description="Polar residues" evidence="1">
    <location>
        <begin position="1"/>
        <end position="10"/>
    </location>
</feature>
<name>A0AAD7NZ08_9AGAR</name>
<keyword evidence="2" id="KW-0812">Transmembrane</keyword>
<organism evidence="3 4">
    <name type="scientific">Mycena metata</name>
    <dbReference type="NCBI Taxonomy" id="1033252"/>
    <lineage>
        <taxon>Eukaryota</taxon>
        <taxon>Fungi</taxon>
        <taxon>Dikarya</taxon>
        <taxon>Basidiomycota</taxon>
        <taxon>Agaricomycotina</taxon>
        <taxon>Agaricomycetes</taxon>
        <taxon>Agaricomycetidae</taxon>
        <taxon>Agaricales</taxon>
        <taxon>Marasmiineae</taxon>
        <taxon>Mycenaceae</taxon>
        <taxon>Mycena</taxon>
    </lineage>
</organism>
<dbReference type="EMBL" id="JARKIB010000004">
    <property type="protein sequence ID" value="KAJ7780944.1"/>
    <property type="molecule type" value="Genomic_DNA"/>
</dbReference>
<feature type="transmembrane region" description="Helical" evidence="2">
    <location>
        <begin position="681"/>
        <end position="703"/>
    </location>
</feature>
<feature type="region of interest" description="Disordered" evidence="1">
    <location>
        <begin position="1"/>
        <end position="22"/>
    </location>
</feature>
<evidence type="ECO:0000256" key="1">
    <source>
        <dbReference type="SAM" id="MobiDB-lite"/>
    </source>
</evidence>
<dbReference type="AlphaFoldDB" id="A0AAD7NZ08"/>
<evidence type="ECO:0000313" key="4">
    <source>
        <dbReference type="Proteomes" id="UP001215598"/>
    </source>
</evidence>
<comment type="caution">
    <text evidence="3">The sequence shown here is derived from an EMBL/GenBank/DDBJ whole genome shotgun (WGS) entry which is preliminary data.</text>
</comment>
<feature type="transmembrane region" description="Helical" evidence="2">
    <location>
        <begin position="39"/>
        <end position="61"/>
    </location>
</feature>
<accession>A0AAD7NZ08</accession>
<evidence type="ECO:0000313" key="3">
    <source>
        <dbReference type="EMBL" id="KAJ7780944.1"/>
    </source>
</evidence>
<dbReference type="Proteomes" id="UP001215598">
    <property type="component" value="Unassembled WGS sequence"/>
</dbReference>
<keyword evidence="2" id="KW-0472">Membrane</keyword>
<feature type="transmembrane region" description="Helical" evidence="2">
    <location>
        <begin position="144"/>
        <end position="165"/>
    </location>
</feature>
<keyword evidence="2" id="KW-1133">Transmembrane helix</keyword>